<dbReference type="Gene3D" id="3.40.720.10">
    <property type="entry name" value="Alkaline Phosphatase, subunit A"/>
    <property type="match status" value="1"/>
</dbReference>
<name>A0A2S5VTY5_9MICO</name>
<evidence type="ECO:0008006" key="3">
    <source>
        <dbReference type="Google" id="ProtNLM"/>
    </source>
</evidence>
<dbReference type="RefSeq" id="WP_104290249.1">
    <property type="nucleotide sequence ID" value="NZ_PSXY01000011.1"/>
</dbReference>
<sequence>MAPMLPAPGSGRMSLTAVMPGCLAALAGEESEAGLPPVDRAVVVLVDGLGSAALRSRAGHARHLVQGWRKRDVVDVGFPTTTAASITSLTTGVRAGEHGLVGYSALDPAHDRVLKLLSGWDARSVPEQWQPVPTAFERATAAGVPAFVVGSSRYAGSGFSRAALRGAVFVPAESIADRFAATRALLDREPRALVYLYVPELDQAAHAHGWQSDRWLRILEELDAAAGPFLDRLRPREGAVITADHGIVDVPAASQVLFDRVPELVAGVRHVAGEPRCLHLHLEPGADADALAEAWRASEGVRAHVATRAEAVDADWYGPVREGVGARIGDVVVATRALIAYYDGRPRDQGARRMVGQHGSFSDEERLVPLIRAGAFARG</sequence>
<protein>
    <recommendedName>
        <fullName evidence="3">Alkaline phosphatase family protein</fullName>
    </recommendedName>
</protein>
<dbReference type="PANTHER" id="PTHR10151">
    <property type="entry name" value="ECTONUCLEOTIDE PYROPHOSPHATASE/PHOSPHODIESTERASE"/>
    <property type="match status" value="1"/>
</dbReference>
<reference evidence="1 2" key="1">
    <citation type="submission" date="2018-02" db="EMBL/GenBank/DDBJ databases">
        <title>Bacteriophage NCPPB3778 and a type I-E CRISPR drive the evolution of the US Biological Select Agent, Rathayibacter toxicus.</title>
        <authorList>
            <person name="Davis E.W.II."/>
            <person name="Tabima J.F."/>
            <person name="Weisberg A.J."/>
            <person name="Lopes L.D."/>
            <person name="Wiseman M.S."/>
            <person name="Wiseman M.S."/>
            <person name="Pupko T."/>
            <person name="Belcher M.S."/>
            <person name="Sechler A.J."/>
            <person name="Tancos M.A."/>
            <person name="Schroeder B.K."/>
            <person name="Murray T.D."/>
            <person name="Luster D.G."/>
            <person name="Schneider W.L."/>
            <person name="Rogers E."/>
            <person name="Andreote F.D."/>
            <person name="Grunwald N.J."/>
            <person name="Putnam M.L."/>
            <person name="Chang J.H."/>
        </authorList>
    </citation>
    <scope>NUCLEOTIDE SEQUENCE [LARGE SCALE GENOMIC DNA]</scope>
    <source>
        <strain evidence="1 2">AY1B3</strain>
    </source>
</reference>
<dbReference type="Pfam" id="PF01663">
    <property type="entry name" value="Phosphodiest"/>
    <property type="match status" value="1"/>
</dbReference>
<dbReference type="PANTHER" id="PTHR10151:SF120">
    <property type="entry name" value="BIS(5'-ADENOSYL)-TRIPHOSPHATASE"/>
    <property type="match status" value="1"/>
</dbReference>
<dbReference type="AlphaFoldDB" id="A0A2S5VTY5"/>
<dbReference type="Proteomes" id="UP000239241">
    <property type="component" value="Unassembled WGS sequence"/>
</dbReference>
<evidence type="ECO:0000313" key="2">
    <source>
        <dbReference type="Proteomes" id="UP000239241"/>
    </source>
</evidence>
<accession>A0A2S5VTY5</accession>
<dbReference type="GO" id="GO:0016787">
    <property type="term" value="F:hydrolase activity"/>
    <property type="evidence" value="ECO:0007669"/>
    <property type="project" value="UniProtKB-ARBA"/>
</dbReference>
<dbReference type="SUPFAM" id="SSF53649">
    <property type="entry name" value="Alkaline phosphatase-like"/>
    <property type="match status" value="1"/>
</dbReference>
<comment type="caution">
    <text evidence="1">The sequence shown here is derived from an EMBL/GenBank/DDBJ whole genome shotgun (WGS) entry which is preliminary data.</text>
</comment>
<organism evidence="1 2">
    <name type="scientific">Clavibacter michiganensis</name>
    <dbReference type="NCBI Taxonomy" id="28447"/>
    <lineage>
        <taxon>Bacteria</taxon>
        <taxon>Bacillati</taxon>
        <taxon>Actinomycetota</taxon>
        <taxon>Actinomycetes</taxon>
        <taxon>Micrococcales</taxon>
        <taxon>Microbacteriaceae</taxon>
        <taxon>Clavibacter</taxon>
    </lineage>
</organism>
<dbReference type="EMBL" id="PSXY01000011">
    <property type="protein sequence ID" value="PPF67756.1"/>
    <property type="molecule type" value="Genomic_DNA"/>
</dbReference>
<dbReference type="InterPro" id="IPR017850">
    <property type="entry name" value="Alkaline_phosphatase_core_sf"/>
</dbReference>
<proteinExistence type="predicted"/>
<dbReference type="InterPro" id="IPR002591">
    <property type="entry name" value="Phosphodiest/P_Trfase"/>
</dbReference>
<gene>
    <name evidence="1" type="ORF">C5E16_08140</name>
</gene>
<evidence type="ECO:0000313" key="1">
    <source>
        <dbReference type="EMBL" id="PPF67756.1"/>
    </source>
</evidence>